<dbReference type="GO" id="GO:0008168">
    <property type="term" value="F:methyltransferase activity"/>
    <property type="evidence" value="ECO:0007669"/>
    <property type="project" value="UniProtKB-KW"/>
</dbReference>
<dbReference type="Pfam" id="PF08241">
    <property type="entry name" value="Methyltransf_11"/>
    <property type="match status" value="1"/>
</dbReference>
<dbReference type="Gene3D" id="3.40.50.150">
    <property type="entry name" value="Vaccinia Virus protein VP39"/>
    <property type="match status" value="1"/>
</dbReference>
<dbReference type="PANTHER" id="PTHR43861:SF1">
    <property type="entry name" value="TRANS-ACONITATE 2-METHYLTRANSFERASE"/>
    <property type="match status" value="1"/>
</dbReference>
<keyword evidence="3" id="KW-1185">Reference proteome</keyword>
<dbReference type="Proteomes" id="UP000242146">
    <property type="component" value="Unassembled WGS sequence"/>
</dbReference>
<protein>
    <submittedName>
        <fullName evidence="2">S-adenosyl-L-methionine-dependent methyltransferase</fullName>
    </submittedName>
</protein>
<gene>
    <name evidence="2" type="ORF">DM01DRAFT_1383378</name>
</gene>
<evidence type="ECO:0000313" key="2">
    <source>
        <dbReference type="EMBL" id="ORX53964.1"/>
    </source>
</evidence>
<evidence type="ECO:0000313" key="3">
    <source>
        <dbReference type="Proteomes" id="UP000242146"/>
    </source>
</evidence>
<organism evidence="2 3">
    <name type="scientific">Hesseltinella vesiculosa</name>
    <dbReference type="NCBI Taxonomy" id="101127"/>
    <lineage>
        <taxon>Eukaryota</taxon>
        <taxon>Fungi</taxon>
        <taxon>Fungi incertae sedis</taxon>
        <taxon>Mucoromycota</taxon>
        <taxon>Mucoromycotina</taxon>
        <taxon>Mucoromycetes</taxon>
        <taxon>Mucorales</taxon>
        <taxon>Cunninghamellaceae</taxon>
        <taxon>Hesseltinella</taxon>
    </lineage>
</organism>
<keyword evidence="2" id="KW-0808">Transferase</keyword>
<name>A0A1X2GHE2_9FUNG</name>
<keyword evidence="2" id="KW-0489">Methyltransferase</keyword>
<dbReference type="InterPro" id="IPR029063">
    <property type="entry name" value="SAM-dependent_MTases_sf"/>
</dbReference>
<comment type="caution">
    <text evidence="2">The sequence shown here is derived from an EMBL/GenBank/DDBJ whole genome shotgun (WGS) entry which is preliminary data.</text>
</comment>
<dbReference type="GO" id="GO:0032259">
    <property type="term" value="P:methylation"/>
    <property type="evidence" value="ECO:0007669"/>
    <property type="project" value="UniProtKB-KW"/>
</dbReference>
<sequence>MSFSKSQYDQPAFYSEYKQLDRSQVGLQAAGEWPSFQSMLPSLQGKKCLDIGCGYGWHCLFAISQGAASVLGIDHSQNMLQVAREKSRCLPLADQDRVHYLQLPMEQLTEVAGDAQFDVVISSLALHYVASFDQVAQQVARLLKPGGHFCFSVEHPIYTAQGPQTWCKDDQGRKLHWPVDRYFDESARTSRFLGQDVIKYHKTTSTYVQTLLNTGFQLCHLIEPLPEDPDHPDRVRRPGMLLMSATKP</sequence>
<dbReference type="InterPro" id="IPR013216">
    <property type="entry name" value="Methyltransf_11"/>
</dbReference>
<dbReference type="EMBL" id="MCGT01000014">
    <property type="protein sequence ID" value="ORX53964.1"/>
    <property type="molecule type" value="Genomic_DNA"/>
</dbReference>
<accession>A0A1X2GHE2</accession>
<dbReference type="AlphaFoldDB" id="A0A1X2GHE2"/>
<reference evidence="2 3" key="1">
    <citation type="submission" date="2016-07" db="EMBL/GenBank/DDBJ databases">
        <title>Pervasive Adenine N6-methylation of Active Genes in Fungi.</title>
        <authorList>
            <consortium name="DOE Joint Genome Institute"/>
            <person name="Mondo S.J."/>
            <person name="Dannebaum R.O."/>
            <person name="Kuo R.C."/>
            <person name="Labutti K."/>
            <person name="Haridas S."/>
            <person name="Kuo A."/>
            <person name="Salamov A."/>
            <person name="Ahrendt S.R."/>
            <person name="Lipzen A."/>
            <person name="Sullivan W."/>
            <person name="Andreopoulos W.B."/>
            <person name="Clum A."/>
            <person name="Lindquist E."/>
            <person name="Daum C."/>
            <person name="Ramamoorthy G.K."/>
            <person name="Gryganskyi A."/>
            <person name="Culley D."/>
            <person name="Magnuson J.K."/>
            <person name="James T.Y."/>
            <person name="O'Malley M.A."/>
            <person name="Stajich J.E."/>
            <person name="Spatafora J.W."/>
            <person name="Visel A."/>
            <person name="Grigoriev I.V."/>
        </authorList>
    </citation>
    <scope>NUCLEOTIDE SEQUENCE [LARGE SCALE GENOMIC DNA]</scope>
    <source>
        <strain evidence="2 3">NRRL 3301</strain>
    </source>
</reference>
<evidence type="ECO:0000259" key="1">
    <source>
        <dbReference type="Pfam" id="PF08241"/>
    </source>
</evidence>
<dbReference type="PANTHER" id="PTHR43861">
    <property type="entry name" value="TRANS-ACONITATE 2-METHYLTRANSFERASE-RELATED"/>
    <property type="match status" value="1"/>
</dbReference>
<feature type="domain" description="Methyltransferase type 11" evidence="1">
    <location>
        <begin position="49"/>
        <end position="151"/>
    </location>
</feature>
<proteinExistence type="predicted"/>
<dbReference type="STRING" id="101127.A0A1X2GHE2"/>
<dbReference type="CDD" id="cd02440">
    <property type="entry name" value="AdoMet_MTases"/>
    <property type="match status" value="1"/>
</dbReference>
<dbReference type="OrthoDB" id="66144at2759"/>
<dbReference type="SUPFAM" id="SSF53335">
    <property type="entry name" value="S-adenosyl-L-methionine-dependent methyltransferases"/>
    <property type="match status" value="1"/>
</dbReference>